<feature type="region of interest" description="Disordered" evidence="1">
    <location>
        <begin position="99"/>
        <end position="139"/>
    </location>
</feature>
<dbReference type="Proteomes" id="UP000018201">
    <property type="component" value="Unassembled WGS sequence"/>
</dbReference>
<reference evidence="2" key="1">
    <citation type="submission" date="2013-10" db="EMBL/GenBank/DDBJ databases">
        <title>Genomic analysis of the causative agents of coccidiosis in chickens.</title>
        <authorList>
            <person name="Reid A.J."/>
            <person name="Blake D."/>
            <person name="Billington K."/>
            <person name="Browne H."/>
            <person name="Dunn M."/>
            <person name="Hung S."/>
            <person name="Kawahara F."/>
            <person name="Miranda-Saavedra D."/>
            <person name="Mourier T."/>
            <person name="Nagra H."/>
            <person name="Otto T.D."/>
            <person name="Rawlings N."/>
            <person name="Sanchez A."/>
            <person name="Sanders M."/>
            <person name="Subramaniam C."/>
            <person name="Tay Y."/>
            <person name="Dear P."/>
            <person name="Doerig C."/>
            <person name="Gruber A."/>
            <person name="Parkinson J."/>
            <person name="Shirley M."/>
            <person name="Wan K.L."/>
            <person name="Berriman M."/>
            <person name="Tomley F."/>
            <person name="Pain A."/>
        </authorList>
    </citation>
    <scope>NUCLEOTIDE SEQUENCE [LARGE SCALE GENOMIC DNA]</scope>
    <source>
        <strain evidence="2">Houghton</strain>
    </source>
</reference>
<protein>
    <submittedName>
        <fullName evidence="2">Uncharacterized protein</fullName>
    </submittedName>
</protein>
<organism evidence="2 3">
    <name type="scientific">Eimeria praecox</name>
    <dbReference type="NCBI Taxonomy" id="51316"/>
    <lineage>
        <taxon>Eukaryota</taxon>
        <taxon>Sar</taxon>
        <taxon>Alveolata</taxon>
        <taxon>Apicomplexa</taxon>
        <taxon>Conoidasida</taxon>
        <taxon>Coccidia</taxon>
        <taxon>Eucoccidiorida</taxon>
        <taxon>Eimeriorina</taxon>
        <taxon>Eimeriidae</taxon>
        <taxon>Eimeria</taxon>
    </lineage>
</organism>
<feature type="region of interest" description="Disordered" evidence="1">
    <location>
        <begin position="937"/>
        <end position="960"/>
    </location>
</feature>
<proteinExistence type="predicted"/>
<dbReference type="OrthoDB" id="346145at2759"/>
<evidence type="ECO:0000313" key="2">
    <source>
        <dbReference type="EMBL" id="CDI74188.1"/>
    </source>
</evidence>
<feature type="region of interest" description="Disordered" evidence="1">
    <location>
        <begin position="853"/>
        <end position="890"/>
    </location>
</feature>
<sequence length="1172" mass="126598">MTAFSVEALQKQIFQLSPKWREKSQECFRSLRKLLMECDDAQRAIEDPEEWLDRSPCLLLQEEQDCVSAAEESLFLALSHSLDVFPSVFSEALEMTGLTGSESDERGRQGQRSSRRQASKGRHDSKASEDPNGSSATAAAAVAAAAAAIAATGMGPEEEGPRTRQQVAEQLLQWLLGEAVAAAEPQLMLQAAEKTAAWGGLHAEAARRRWKQQPGDLELQLQRTPLPSHLDHRVLHMAEYLSKVQAPAVKDCTRAVVLFDGKTTDELLYLLQRRPTAGKRIWIQQLLQNRLGYLRDLLPQAREGVLLCLEVSPQQQQKLELQHQLLLQRLVQELVEEYLLPAVFGDDPQQYQVPVACLETTEDFASFVEAVAAKKGIGLVSDHLVVSGERAGQDDDTDEDVEEVPSLLIIPSWQQFFSAAAEKLDELQGELVVETSEIALVDTQSEHNEDKAPLTESGKSNYLSAQRQLSKLSELLDIDFVILDSPCHVLRTAEASAAAVGEDALKDPHMVASAAAASTASSPWLLEGPAARALGPYVVAYLQAACLLLGIDSVALHKRAAEAVVDWREEQHKRQSLDAAAASAKRQMQRHLEPLCTNSRSCCCSNIGVTPREPTKYNESPLLADSMDGAGQLSAPVLDAADQQATHTATAVLCAYWDQVVPTGQGTPAPEEAAAEDPLLKWASFQLQKLRMLVSGTIVSNILLAGDLISLICGLALNGDVALETDVQETPGQEDVLSNPHQEADTAAAAAAAAAAARAGDAASAEPGLPRCWLRLCRTAPVEGVKPSIVGAIRKSCSIHPRVYNLRQIRSFVQAQLRTILEIAKDREVVIQLPTEVLLQVDVQPAALATAAASATAEAAPRGRRTSDGVGGTQRNSTKKPRGSAKGESLEGHIEDAGAGDAAGAPPAEEEKQTPVLAVCHLPPADILWKVIFAESSDSGVPPEEENTNNATTRRRSEEGMEASRACGAYAGMTQQAVENAVASFGGPPHVLWIGEKLSRETEGMENLLDAAGIPDATAVMVESLVKANNMLENSFSNPDDDFGYRAPSTDSVLLGSSASFDASSSQSSMMSNCEEKRISLDNTQRKLGTEHILLFGSIARNSWAFAQKGIAKVEAFLDMEPLLQMLQGRRVKDLLLADDMFLGQEKEKHCTEAQETLQTVCNLQLKPRGLP</sequence>
<evidence type="ECO:0000256" key="1">
    <source>
        <dbReference type="SAM" id="MobiDB-lite"/>
    </source>
</evidence>
<accession>U6G4E9</accession>
<evidence type="ECO:0000313" key="3">
    <source>
        <dbReference type="Proteomes" id="UP000018201"/>
    </source>
</evidence>
<dbReference type="VEuPathDB" id="ToxoDB:EPH_0001740"/>
<name>U6G4E9_9EIME</name>
<dbReference type="EMBL" id="HG689923">
    <property type="protein sequence ID" value="CDI74188.1"/>
    <property type="molecule type" value="Genomic_DNA"/>
</dbReference>
<reference evidence="2" key="2">
    <citation type="submission" date="2013-10" db="EMBL/GenBank/DDBJ databases">
        <authorList>
            <person name="Aslett M."/>
        </authorList>
    </citation>
    <scope>NUCLEOTIDE SEQUENCE [LARGE SCALE GENOMIC DNA]</scope>
    <source>
        <strain evidence="2">Houghton</strain>
    </source>
</reference>
<keyword evidence="3" id="KW-1185">Reference proteome</keyword>
<dbReference type="AlphaFoldDB" id="U6G4E9"/>
<gene>
    <name evidence="2" type="ORF">EPH_0001740</name>
</gene>